<evidence type="ECO:0000256" key="2">
    <source>
        <dbReference type="ARBA" id="ARBA00022467"/>
    </source>
</evidence>
<dbReference type="Pfam" id="PF00626">
    <property type="entry name" value="Gelsolin"/>
    <property type="match status" value="3"/>
</dbReference>
<dbReference type="SUPFAM" id="SSF55753">
    <property type="entry name" value="Actin depolymerizing proteins"/>
    <property type="match status" value="3"/>
</dbReference>
<gene>
    <name evidence="8" type="primary">LOC116300251</name>
</gene>
<proteinExistence type="inferred from homology"/>
<dbReference type="RefSeq" id="XP_031564935.1">
    <property type="nucleotide sequence ID" value="XM_031709075.1"/>
</dbReference>
<keyword evidence="3" id="KW-0677">Repeat</keyword>
<organism evidence="7 8">
    <name type="scientific">Actinia tenebrosa</name>
    <name type="common">Australian red waratah sea anemone</name>
    <dbReference type="NCBI Taxonomy" id="6105"/>
    <lineage>
        <taxon>Eukaryota</taxon>
        <taxon>Metazoa</taxon>
        <taxon>Cnidaria</taxon>
        <taxon>Anthozoa</taxon>
        <taxon>Hexacorallia</taxon>
        <taxon>Actiniaria</taxon>
        <taxon>Actiniidae</taxon>
        <taxon>Actinia</taxon>
    </lineage>
</organism>
<keyword evidence="2" id="KW-0117">Actin capping</keyword>
<comment type="similarity">
    <text evidence="1">Belongs to the villin/gelsolin family.</text>
</comment>
<dbReference type="PANTHER" id="PTHR11977">
    <property type="entry name" value="VILLIN"/>
    <property type="match status" value="1"/>
</dbReference>
<dbReference type="GO" id="GO:0051693">
    <property type="term" value="P:actin filament capping"/>
    <property type="evidence" value="ECO:0007669"/>
    <property type="project" value="UniProtKB-KW"/>
</dbReference>
<dbReference type="GeneID" id="116300251"/>
<protein>
    <submittedName>
        <fullName evidence="8">Gelsolin-like protein 1</fullName>
    </submittedName>
</protein>
<feature type="domain" description="Gelsolin-like" evidence="6">
    <location>
        <begin position="301"/>
        <end position="364"/>
    </location>
</feature>
<feature type="domain" description="Gelsolin-like" evidence="6">
    <location>
        <begin position="63"/>
        <end position="139"/>
    </location>
</feature>
<dbReference type="GO" id="GO:0051015">
    <property type="term" value="F:actin filament binding"/>
    <property type="evidence" value="ECO:0007669"/>
    <property type="project" value="InterPro"/>
</dbReference>
<dbReference type="InterPro" id="IPR007122">
    <property type="entry name" value="Villin/Gelsolin"/>
</dbReference>
<evidence type="ECO:0000256" key="5">
    <source>
        <dbReference type="SAM" id="MobiDB-lite"/>
    </source>
</evidence>
<dbReference type="GO" id="GO:0005737">
    <property type="term" value="C:cytoplasm"/>
    <property type="evidence" value="ECO:0007669"/>
    <property type="project" value="TreeGrafter"/>
</dbReference>
<dbReference type="SMART" id="SM00262">
    <property type="entry name" value="GEL"/>
    <property type="match status" value="3"/>
</dbReference>
<dbReference type="OrthoDB" id="6375767at2759"/>
<dbReference type="InterPro" id="IPR007123">
    <property type="entry name" value="Gelsolin-like_dom"/>
</dbReference>
<dbReference type="Gene3D" id="3.40.20.10">
    <property type="entry name" value="Severin"/>
    <property type="match status" value="3"/>
</dbReference>
<evidence type="ECO:0000256" key="1">
    <source>
        <dbReference type="ARBA" id="ARBA00008418"/>
    </source>
</evidence>
<name>A0A6P8IEX9_ACTTE</name>
<dbReference type="FunCoup" id="A0A6P8IEX9">
    <property type="interactions" value="249"/>
</dbReference>
<dbReference type="PANTHER" id="PTHR11977:SF137">
    <property type="entry name" value="VILLIN-LIKE PROTEIN QUAIL"/>
    <property type="match status" value="1"/>
</dbReference>
<dbReference type="KEGG" id="aten:116300251"/>
<dbReference type="CDD" id="cd11290">
    <property type="entry name" value="gelsolin_S1_like"/>
    <property type="match status" value="1"/>
</dbReference>
<reference evidence="8" key="1">
    <citation type="submission" date="2025-08" db="UniProtKB">
        <authorList>
            <consortium name="RefSeq"/>
        </authorList>
    </citation>
    <scope>IDENTIFICATION</scope>
    <source>
        <tissue evidence="8">Tentacle</tissue>
    </source>
</reference>
<dbReference type="InterPro" id="IPR029006">
    <property type="entry name" value="ADF-H/Gelsolin-like_dom_sf"/>
</dbReference>
<dbReference type="GO" id="GO:0008154">
    <property type="term" value="P:actin polymerization or depolymerization"/>
    <property type="evidence" value="ECO:0007669"/>
    <property type="project" value="TreeGrafter"/>
</dbReference>
<dbReference type="InParanoid" id="A0A6P8IEX9"/>
<feature type="domain" description="Gelsolin-like" evidence="6">
    <location>
        <begin position="181"/>
        <end position="240"/>
    </location>
</feature>
<evidence type="ECO:0000313" key="7">
    <source>
        <dbReference type="Proteomes" id="UP000515163"/>
    </source>
</evidence>
<evidence type="ECO:0000256" key="3">
    <source>
        <dbReference type="ARBA" id="ARBA00022737"/>
    </source>
</evidence>
<keyword evidence="7" id="KW-1185">Reference proteome</keyword>
<dbReference type="FunFam" id="3.40.20.10:FF:000043">
    <property type="entry name" value="macrophage-capping protein-like isoform X2"/>
    <property type="match status" value="1"/>
</dbReference>
<evidence type="ECO:0000256" key="4">
    <source>
        <dbReference type="ARBA" id="ARBA00023203"/>
    </source>
</evidence>
<dbReference type="Proteomes" id="UP000515163">
    <property type="component" value="Unplaced"/>
</dbReference>
<evidence type="ECO:0000259" key="6">
    <source>
        <dbReference type="Pfam" id="PF00626"/>
    </source>
</evidence>
<dbReference type="GO" id="GO:0015629">
    <property type="term" value="C:actin cytoskeleton"/>
    <property type="evidence" value="ECO:0007669"/>
    <property type="project" value="TreeGrafter"/>
</dbReference>
<dbReference type="PRINTS" id="PR00597">
    <property type="entry name" value="GELSOLIN"/>
</dbReference>
<keyword evidence="4" id="KW-0009">Actin-binding</keyword>
<evidence type="ECO:0000313" key="8">
    <source>
        <dbReference type="RefSeq" id="XP_031564935.1"/>
    </source>
</evidence>
<sequence length="369" mass="42551">MAGLRKSKKYDWKDSNLALFGSDLEKNIKKESAKGEPVWENAGTKVGLQIWRIVDFKVTHWPKSKYGQFYDGDSYIILNTYKKDPKSDALSYDVHFWIGRYSSQDEYGTAAYKTVELDTLLDDKPIQHREVMNHESELFKSYFKEIIYLNGGADSGFKIDQPESYKPRLLEFRKVDNKMYVTEKPLKKSSISNGDVYLIDMGLTVIQWNGKDSSPFERIEAQKLQQKLESDRNGKVKSEVLDEQDINNLDESLRSVIPDSGPPDEEAPTRRQPFEKVLNRLSDSSGQLKFTEVSRGSHVKRSQLCSDDVFILETETECFVWTGKGASIEERKKCMQYAHHYVQRSVNPFNPITVVKEGNETDNFNRAFN</sequence>
<accession>A0A6P8IEX9</accession>
<dbReference type="AlphaFoldDB" id="A0A6P8IEX9"/>
<feature type="region of interest" description="Disordered" evidence="5">
    <location>
        <begin position="251"/>
        <end position="272"/>
    </location>
</feature>